<organism evidence="1 2">
    <name type="scientific">Faecalicatena contorta</name>
    <dbReference type="NCBI Taxonomy" id="39482"/>
    <lineage>
        <taxon>Bacteria</taxon>
        <taxon>Bacillati</taxon>
        <taxon>Bacillota</taxon>
        <taxon>Clostridia</taxon>
        <taxon>Lachnospirales</taxon>
        <taxon>Lachnospiraceae</taxon>
        <taxon>Faecalicatena</taxon>
    </lineage>
</organism>
<dbReference type="AlphaFoldDB" id="A0A174FXJ4"/>
<evidence type="ECO:0000313" key="2">
    <source>
        <dbReference type="Proteomes" id="UP000095544"/>
    </source>
</evidence>
<reference evidence="1 2" key="1">
    <citation type="submission" date="2015-09" db="EMBL/GenBank/DDBJ databases">
        <authorList>
            <consortium name="Pathogen Informatics"/>
        </authorList>
    </citation>
    <scope>NUCLEOTIDE SEQUENCE [LARGE SCALE GENOMIC DNA]</scope>
    <source>
        <strain evidence="1 2">2789STDY5834876</strain>
    </source>
</reference>
<accession>A0A174FXJ4</accession>
<protein>
    <submittedName>
        <fullName evidence="1">Uncharacterized protein</fullName>
    </submittedName>
</protein>
<gene>
    <name evidence="1" type="ORF">ERS852491_02487</name>
</gene>
<evidence type="ECO:0000313" key="1">
    <source>
        <dbReference type="EMBL" id="CUO53290.1"/>
    </source>
</evidence>
<dbReference type="EMBL" id="CYZU01000022">
    <property type="protein sequence ID" value="CUO53290.1"/>
    <property type="molecule type" value="Genomic_DNA"/>
</dbReference>
<dbReference type="Proteomes" id="UP000095544">
    <property type="component" value="Unassembled WGS sequence"/>
</dbReference>
<proteinExistence type="predicted"/>
<sequence>MDSKESKKQKDIETIVELLKKDTPEKVSEILIFVINYLSP</sequence>
<name>A0A174FXJ4_9FIRM</name>
<dbReference type="RefSeq" id="WP_278312810.1">
    <property type="nucleotide sequence ID" value="NZ_CYZU01000022.1"/>
</dbReference>